<organism evidence="3 4">
    <name type="scientific">Actinomyces urogenitalis DORA_12</name>
    <dbReference type="NCBI Taxonomy" id="1403939"/>
    <lineage>
        <taxon>Bacteria</taxon>
        <taxon>Bacillati</taxon>
        <taxon>Actinomycetota</taxon>
        <taxon>Actinomycetes</taxon>
        <taxon>Actinomycetales</taxon>
        <taxon>Actinomycetaceae</taxon>
        <taxon>Actinomyces</taxon>
    </lineage>
</organism>
<sequence length="267" mass="27526">MAPLSTVQGMRETLITTLAGEPRALAPQALTHVSLVSTSLVHTVFLAAVVAVVLTGVLVAVRVRPGQRRAPRALLVSTVAALVLSQVLVLAAVGLRVNASLGFVQTVGDLAAVASSRDSQTEAQLAPVGAASAQDGPTQPPAEFTPAQDGFVKASVTGARSGVTQEVWVWTPQGYSTTDQRSYPVIVFLYGDPGSASGTVDTLKASQAMQAAIDSGALPPAIFVIPDLNADEQQKSSPDCADIVGHAKIGTWIQDDVPAVVRASFPN</sequence>
<keyword evidence="2" id="KW-0472">Membrane</keyword>
<dbReference type="EMBL" id="AZLV01000243">
    <property type="protein sequence ID" value="ETJ06649.1"/>
    <property type="molecule type" value="Genomic_DNA"/>
</dbReference>
<dbReference type="AlphaFoldDB" id="W1VR75"/>
<protein>
    <recommendedName>
        <fullName evidence="5">Esterase</fullName>
    </recommendedName>
</protein>
<evidence type="ECO:0000256" key="2">
    <source>
        <dbReference type="SAM" id="Phobius"/>
    </source>
</evidence>
<dbReference type="GO" id="GO:0016747">
    <property type="term" value="F:acyltransferase activity, transferring groups other than amino-acyl groups"/>
    <property type="evidence" value="ECO:0007669"/>
    <property type="project" value="TreeGrafter"/>
</dbReference>
<evidence type="ECO:0000313" key="4">
    <source>
        <dbReference type="Proteomes" id="UP000018852"/>
    </source>
</evidence>
<proteinExistence type="predicted"/>
<dbReference type="SUPFAM" id="SSF53474">
    <property type="entry name" value="alpha/beta-Hydrolases"/>
    <property type="match status" value="1"/>
</dbReference>
<feature type="transmembrane region" description="Helical" evidence="2">
    <location>
        <begin position="40"/>
        <end position="61"/>
    </location>
</feature>
<keyword evidence="2" id="KW-1133">Transmembrane helix</keyword>
<evidence type="ECO:0000256" key="1">
    <source>
        <dbReference type="SAM" id="MobiDB-lite"/>
    </source>
</evidence>
<keyword evidence="2" id="KW-0812">Transmembrane</keyword>
<dbReference type="Gene3D" id="3.40.50.1820">
    <property type="entry name" value="alpha/beta hydrolase"/>
    <property type="match status" value="1"/>
</dbReference>
<feature type="non-terminal residue" evidence="3">
    <location>
        <position position="267"/>
    </location>
</feature>
<evidence type="ECO:0000313" key="3">
    <source>
        <dbReference type="EMBL" id="ETJ06649.1"/>
    </source>
</evidence>
<dbReference type="PANTHER" id="PTHR48098">
    <property type="entry name" value="ENTEROCHELIN ESTERASE-RELATED"/>
    <property type="match status" value="1"/>
</dbReference>
<comment type="caution">
    <text evidence="3">The sequence shown here is derived from an EMBL/GenBank/DDBJ whole genome shotgun (WGS) entry which is preliminary data.</text>
</comment>
<feature type="transmembrane region" description="Helical" evidence="2">
    <location>
        <begin position="73"/>
        <end position="95"/>
    </location>
</feature>
<dbReference type="PANTHER" id="PTHR48098:SF1">
    <property type="entry name" value="DIACYLGLYCEROL ACYLTRANSFERASE_MYCOLYLTRANSFERASE AG85A"/>
    <property type="match status" value="1"/>
</dbReference>
<reference evidence="3 4" key="1">
    <citation type="submission" date="2013-12" db="EMBL/GenBank/DDBJ databases">
        <title>A Varibaculum cambriense genome reconstructed from a premature infant gut community with otherwise low bacterial novelty that shifts toward anaerobic metabolism during the third week of life.</title>
        <authorList>
            <person name="Brown C.T."/>
            <person name="Sharon I."/>
            <person name="Thomas B.C."/>
            <person name="Castelle C.J."/>
            <person name="Morowitz M.J."/>
            <person name="Banfield J.F."/>
        </authorList>
    </citation>
    <scope>NUCLEOTIDE SEQUENCE [LARGE SCALE GENOMIC DNA]</scope>
    <source>
        <strain evidence="4">DORA_12</strain>
    </source>
</reference>
<gene>
    <name evidence="3" type="ORF">Q605_AUC00243G0006</name>
</gene>
<evidence type="ECO:0008006" key="5">
    <source>
        <dbReference type="Google" id="ProtNLM"/>
    </source>
</evidence>
<feature type="region of interest" description="Disordered" evidence="1">
    <location>
        <begin position="124"/>
        <end position="146"/>
    </location>
</feature>
<accession>W1VR75</accession>
<name>W1VR75_9ACTO</name>
<dbReference type="Proteomes" id="UP000018852">
    <property type="component" value="Unassembled WGS sequence"/>
</dbReference>
<dbReference type="InterPro" id="IPR050583">
    <property type="entry name" value="Mycobacterial_A85_antigen"/>
</dbReference>
<dbReference type="InterPro" id="IPR029058">
    <property type="entry name" value="AB_hydrolase_fold"/>
</dbReference>